<evidence type="ECO:0000313" key="1">
    <source>
        <dbReference type="EMBL" id="KKM92909.1"/>
    </source>
</evidence>
<gene>
    <name evidence="1" type="ORF">LCGC14_1213770</name>
</gene>
<organism evidence="1">
    <name type="scientific">marine sediment metagenome</name>
    <dbReference type="NCBI Taxonomy" id="412755"/>
    <lineage>
        <taxon>unclassified sequences</taxon>
        <taxon>metagenomes</taxon>
        <taxon>ecological metagenomes</taxon>
    </lineage>
</organism>
<dbReference type="AlphaFoldDB" id="A0A0F9LDD4"/>
<protein>
    <submittedName>
        <fullName evidence="1">Uncharacterized protein</fullName>
    </submittedName>
</protein>
<sequence>MPTVYLGTKAYVFLKSESSWNVASAMGNGSSQKHVPFNQMARFTPPKPKHEERVIYTFDSLEPTIITTTLLVPGEAVVETFYRDPIGLLLRLFTRKVINSGSSWLTGGSDNQIVADFVSTADEETMAIQYEIEDRDAANEIDRRLDGGEITRYEWVIRKGDLLLERASIKCAGFADATQAPDIDAGFDDGAFDRAGVDGGFSEWDGELTRPIHATDITLQLGGSALAGLSIENLTLVIVIGKNYQHTQDSRTVQIHWKEVRSWSLQVDGC</sequence>
<comment type="caution">
    <text evidence="1">The sequence shown here is derived from an EMBL/GenBank/DDBJ whole genome shotgun (WGS) entry which is preliminary data.</text>
</comment>
<dbReference type="EMBL" id="LAZR01006336">
    <property type="protein sequence ID" value="KKM92909.1"/>
    <property type="molecule type" value="Genomic_DNA"/>
</dbReference>
<reference evidence="1" key="1">
    <citation type="journal article" date="2015" name="Nature">
        <title>Complex archaea that bridge the gap between prokaryotes and eukaryotes.</title>
        <authorList>
            <person name="Spang A."/>
            <person name="Saw J.H."/>
            <person name="Jorgensen S.L."/>
            <person name="Zaremba-Niedzwiedzka K."/>
            <person name="Martijn J."/>
            <person name="Lind A.E."/>
            <person name="van Eijk R."/>
            <person name="Schleper C."/>
            <person name="Guy L."/>
            <person name="Ettema T.J."/>
        </authorList>
    </citation>
    <scope>NUCLEOTIDE SEQUENCE</scope>
</reference>
<name>A0A0F9LDD4_9ZZZZ</name>
<accession>A0A0F9LDD4</accession>
<proteinExistence type="predicted"/>